<feature type="region of interest" description="Disordered" evidence="1">
    <location>
        <begin position="44"/>
        <end position="73"/>
    </location>
</feature>
<comment type="caution">
    <text evidence="2">The sequence shown here is derived from an EMBL/GenBank/DDBJ whole genome shotgun (WGS) entry which is preliminary data.</text>
</comment>
<evidence type="ECO:0000313" key="3">
    <source>
        <dbReference type="Proteomes" id="UP001152604"/>
    </source>
</evidence>
<organism evidence="2 3">
    <name type="scientific">Mesorhizobium ventifaucium</name>
    <dbReference type="NCBI Taxonomy" id="666020"/>
    <lineage>
        <taxon>Bacteria</taxon>
        <taxon>Pseudomonadati</taxon>
        <taxon>Pseudomonadota</taxon>
        <taxon>Alphaproteobacteria</taxon>
        <taxon>Hyphomicrobiales</taxon>
        <taxon>Phyllobacteriaceae</taxon>
        <taxon>Mesorhizobium</taxon>
    </lineage>
</organism>
<dbReference type="Proteomes" id="UP001152604">
    <property type="component" value="Unassembled WGS sequence"/>
</dbReference>
<gene>
    <name evidence="2" type="ORF">MES4922_410009</name>
</gene>
<name>A0ABM9E9N7_9HYPH</name>
<reference evidence="2" key="1">
    <citation type="submission" date="2022-03" db="EMBL/GenBank/DDBJ databases">
        <authorList>
            <person name="Brunel B."/>
        </authorList>
    </citation>
    <scope>NUCLEOTIDE SEQUENCE</scope>
    <source>
        <strain evidence="2">STM4922sample</strain>
    </source>
</reference>
<accession>A0ABM9E9N7</accession>
<sequence>MLLRIGLHLSCQLGKSFANNAIALAALCHMSDIVENPTTAHSVITGSTSGADTVQNSSSEAHNDLTPTSSLRNASRSWIQDTMRCGRRE</sequence>
<keyword evidence="3" id="KW-1185">Reference proteome</keyword>
<proteinExistence type="predicted"/>
<protein>
    <submittedName>
        <fullName evidence="2">Uncharacterized protein</fullName>
    </submittedName>
</protein>
<dbReference type="EMBL" id="CAKXZS010000036">
    <property type="protein sequence ID" value="CAH2405886.1"/>
    <property type="molecule type" value="Genomic_DNA"/>
</dbReference>
<evidence type="ECO:0000313" key="2">
    <source>
        <dbReference type="EMBL" id="CAH2405886.1"/>
    </source>
</evidence>
<evidence type="ECO:0000256" key="1">
    <source>
        <dbReference type="SAM" id="MobiDB-lite"/>
    </source>
</evidence>